<evidence type="ECO:0000313" key="19">
    <source>
        <dbReference type="Proteomes" id="UP000098151"/>
    </source>
</evidence>
<dbReference type="GO" id="GO:0006355">
    <property type="term" value="P:regulation of DNA-templated transcription"/>
    <property type="evidence" value="ECO:0007669"/>
    <property type="project" value="UniProtKB-UniRule"/>
</dbReference>
<dbReference type="GO" id="GO:0042025">
    <property type="term" value="C:host cell nucleus"/>
    <property type="evidence" value="ECO:0007669"/>
    <property type="project" value="UniProtKB-SubCell"/>
</dbReference>
<comment type="caution">
    <text evidence="16">Lacks conserved residue(s) required for the propagation of feature annotation.</text>
</comment>
<dbReference type="GO" id="GO:0008270">
    <property type="term" value="F:zinc ion binding"/>
    <property type="evidence" value="ECO:0007669"/>
    <property type="project" value="UniProtKB-KW"/>
</dbReference>
<evidence type="ECO:0000256" key="17">
    <source>
        <dbReference type="RuleBase" id="RU363123"/>
    </source>
</evidence>
<keyword evidence="9 16" id="KW-0805">Transcription regulation</keyword>
<dbReference type="Gene3D" id="3.30.240.40">
    <property type="entry name" value="E6 early regulatory protein"/>
    <property type="match status" value="2"/>
</dbReference>
<evidence type="ECO:0000256" key="8">
    <source>
        <dbReference type="ARBA" id="ARBA00022833"/>
    </source>
</evidence>
<keyword evidence="8 16" id="KW-0862">Zinc</keyword>
<keyword evidence="10 16" id="KW-0238">DNA-binding</keyword>
<gene>
    <name evidence="16 18" type="primary">E6</name>
</gene>
<dbReference type="Pfam" id="PF00518">
    <property type="entry name" value="E6"/>
    <property type="match status" value="1"/>
</dbReference>
<evidence type="ECO:0000256" key="9">
    <source>
        <dbReference type="ARBA" id="ARBA00023015"/>
    </source>
</evidence>
<organism evidence="18 19">
    <name type="scientific">Uncia uncia papillomavirus type 1</name>
    <dbReference type="NCBI Taxonomy" id="348686"/>
    <lineage>
        <taxon>Viruses</taxon>
        <taxon>Monodnaviria</taxon>
        <taxon>Shotokuvirae</taxon>
        <taxon>Cossaviricota</taxon>
        <taxon>Papovaviricetes</taxon>
        <taxon>Zurhausenvirales</taxon>
        <taxon>Papillomaviridae</taxon>
        <taxon>Firstpapillomavirinae</taxon>
        <taxon>Lambdapapillomavirus</taxon>
        <taxon>Lambdapapillomavirus 1</taxon>
    </lineage>
</organism>
<keyword evidence="11 16" id="KW-0010">Activator</keyword>
<evidence type="ECO:0000256" key="4">
    <source>
        <dbReference type="ARBA" id="ARBA00022581"/>
    </source>
</evidence>
<dbReference type="EMBL" id="DQ180494">
    <property type="protein sequence ID" value="ABA61871.1"/>
    <property type="molecule type" value="Genomic_DNA"/>
</dbReference>
<dbReference type="GO" id="GO:0003677">
    <property type="term" value="F:DNA binding"/>
    <property type="evidence" value="ECO:0007669"/>
    <property type="project" value="UniProtKB-UniRule"/>
</dbReference>
<dbReference type="InterPro" id="IPR038575">
    <property type="entry name" value="E6_sf"/>
</dbReference>
<evidence type="ECO:0000313" key="18">
    <source>
        <dbReference type="EMBL" id="ABA61871.1"/>
    </source>
</evidence>
<evidence type="ECO:0000256" key="10">
    <source>
        <dbReference type="ARBA" id="ARBA00023125"/>
    </source>
</evidence>
<keyword evidence="2 16" id="KW-0244">Early protein</keyword>
<evidence type="ECO:0000256" key="12">
    <source>
        <dbReference type="ARBA" id="ARBA00023163"/>
    </source>
</evidence>
<dbReference type="GO" id="GO:0052150">
    <property type="term" value="P:symbiont-mediated perturbation of host apoptosis"/>
    <property type="evidence" value="ECO:0007669"/>
    <property type="project" value="UniProtKB-KW"/>
</dbReference>
<comment type="function">
    <text evidence="16">Plays a major role in the induction and maintenance of cellular transformation. E6 associates with host UBE3A/E6-AP ubiquitin-protein ligase and modulates its activity. Protects host keratinocytes from apoptosis by mediating the degradation of host BAK1. May also inhibit host immune response.</text>
</comment>
<dbReference type="GO" id="GO:0039502">
    <property type="term" value="P:symbiont-mediated suppression of host type I interferon-mediated signaling pathway"/>
    <property type="evidence" value="ECO:0007669"/>
    <property type="project" value="UniProtKB-UniRule"/>
</dbReference>
<dbReference type="GO" id="GO:0052170">
    <property type="term" value="P:symbiont-mediated suppression of host innate immune response"/>
    <property type="evidence" value="ECO:0007669"/>
    <property type="project" value="UniProtKB-KW"/>
</dbReference>
<sequence>MARPSTVKGLCAATGAAFSDLLLPCTFCLRFLTAVEKGFFDACPLQLQWKKNCAYGCCLSCLRKCALLEHNVYYERKLSDSERVVLGQRVDEFSVRCGSCMKLLEASEKLRCCSENKLDVVRGRVRGVCGLCRLAVEA</sequence>
<evidence type="ECO:0000256" key="2">
    <source>
        <dbReference type="ARBA" id="ARBA00022518"/>
    </source>
</evidence>
<evidence type="ECO:0000256" key="1">
    <source>
        <dbReference type="ARBA" id="ARBA00006346"/>
    </source>
</evidence>
<dbReference type="SUPFAM" id="SSF161229">
    <property type="entry name" value="E6 C-terminal domain-like"/>
    <property type="match status" value="2"/>
</dbReference>
<reference evidence="18" key="1">
    <citation type="journal article" date="2007" name="Genome Biol.">
        <title>Ancient papillomavirus-host co-speciation in Felidae.</title>
        <authorList>
            <person name="Rector A."/>
            <person name="Lemey P."/>
            <person name="Tachezy R."/>
            <person name="Mostmans S."/>
            <person name="Ghim S.J."/>
            <person name="Van Doorslaer K."/>
            <person name="Roelke M."/>
            <person name="Bush M."/>
            <person name="Montali R.J."/>
            <person name="Joslin J."/>
            <person name="Burk R.D."/>
            <person name="Jenson A.B."/>
            <person name="Sundberg J.P."/>
            <person name="Shapiro B."/>
            <person name="Van Ranst M."/>
        </authorList>
    </citation>
    <scope>NUCLEOTIDE SEQUENCE [LARGE SCALE GENOMIC DNA]</scope>
</reference>
<evidence type="ECO:0000256" key="3">
    <source>
        <dbReference type="ARBA" id="ARBA00022562"/>
    </source>
</evidence>
<comment type="similarity">
    <text evidence="1 16 17">Belongs to the papillomaviridae E6 protein family.</text>
</comment>
<keyword evidence="6 16" id="KW-0479">Metal-binding</keyword>
<keyword evidence="4 16" id="KW-0945">Host-virus interaction</keyword>
<evidence type="ECO:0000256" key="13">
    <source>
        <dbReference type="ARBA" id="ARBA00023200"/>
    </source>
</evidence>
<protein>
    <recommendedName>
        <fullName evidence="16 17">Protein E6</fullName>
    </recommendedName>
</protein>
<evidence type="ECO:0000256" key="11">
    <source>
        <dbReference type="ARBA" id="ARBA00023159"/>
    </source>
</evidence>
<accession>A4Z4T8</accession>
<keyword evidence="14 16" id="KW-0899">Viral immunoevasion</keyword>
<evidence type="ECO:0000256" key="6">
    <source>
        <dbReference type="ARBA" id="ARBA00022723"/>
    </source>
</evidence>
<dbReference type="Proteomes" id="UP000098151">
    <property type="component" value="Segment"/>
</dbReference>
<feature type="zinc finger region" evidence="16">
    <location>
        <begin position="25"/>
        <end position="61"/>
    </location>
</feature>
<keyword evidence="5 16" id="KW-1090">Inhibition of host innate immune response by virus</keyword>
<dbReference type="GO" id="GO:0030430">
    <property type="term" value="C:host cell cytoplasm"/>
    <property type="evidence" value="ECO:0007669"/>
    <property type="project" value="UniProtKB-SubCell"/>
</dbReference>
<evidence type="ECO:0000256" key="5">
    <source>
        <dbReference type="ARBA" id="ARBA00022632"/>
    </source>
</evidence>
<comment type="subunit">
    <text evidence="16">Forms homodimers. Interacts with ubiquitin-protein ligase UBE3A/E6-AP; this interaction stimulates UBE3A ubiquitin activity. Interacts with host BAK1.</text>
</comment>
<keyword evidence="12 16" id="KW-0804">Transcription</keyword>
<name>A4Z4T8_9PAPI</name>
<dbReference type="InterPro" id="IPR001334">
    <property type="entry name" value="E6"/>
</dbReference>
<keyword evidence="15 16" id="KW-1119">Modulation of host cell apoptosis by virus</keyword>
<comment type="subcellular location">
    <subcellularLocation>
        <location evidence="16 17">Host cytoplasm</location>
    </subcellularLocation>
    <subcellularLocation>
        <location evidence="16 17">Host nucleus</location>
    </subcellularLocation>
</comment>
<evidence type="ECO:0000256" key="15">
    <source>
        <dbReference type="ARBA" id="ARBA00023323"/>
    </source>
</evidence>
<evidence type="ECO:0000256" key="7">
    <source>
        <dbReference type="ARBA" id="ARBA00022771"/>
    </source>
</evidence>
<evidence type="ECO:0000256" key="14">
    <source>
        <dbReference type="ARBA" id="ARBA00023280"/>
    </source>
</evidence>
<dbReference type="GO" id="GO:0006351">
    <property type="term" value="P:DNA-templated transcription"/>
    <property type="evidence" value="ECO:0007669"/>
    <property type="project" value="UniProtKB-UniRule"/>
</dbReference>
<evidence type="ECO:0000256" key="16">
    <source>
        <dbReference type="HAMAP-Rule" id="MF_04006"/>
    </source>
</evidence>
<keyword evidence="7 16" id="KW-0863">Zinc-finger</keyword>
<keyword evidence="13 16" id="KW-1035">Host cytoplasm</keyword>
<dbReference type="HAMAP" id="MF_04006">
    <property type="entry name" value="HPV_E6"/>
    <property type="match status" value="1"/>
</dbReference>
<proteinExistence type="inferred from homology"/>
<dbReference type="GO" id="GO:0039648">
    <property type="term" value="P:symbiont-mediated perturbation of host ubiquitin-like protein modification"/>
    <property type="evidence" value="ECO:0007669"/>
    <property type="project" value="UniProtKB-UniRule"/>
</dbReference>
<keyword evidence="3 16" id="KW-1048">Host nucleus</keyword>